<organism evidence="9">
    <name type="scientific">Dendroctonus ponderosae</name>
    <name type="common">Mountain pine beetle</name>
    <dbReference type="NCBI Taxonomy" id="77166"/>
    <lineage>
        <taxon>Eukaryota</taxon>
        <taxon>Metazoa</taxon>
        <taxon>Ecdysozoa</taxon>
        <taxon>Arthropoda</taxon>
        <taxon>Hexapoda</taxon>
        <taxon>Insecta</taxon>
        <taxon>Pterygota</taxon>
        <taxon>Neoptera</taxon>
        <taxon>Endopterygota</taxon>
        <taxon>Coleoptera</taxon>
        <taxon>Polyphaga</taxon>
        <taxon>Cucujiformia</taxon>
        <taxon>Curculionidae</taxon>
        <taxon>Scolytinae</taxon>
        <taxon>Dendroctonus</taxon>
    </lineage>
</organism>
<feature type="signal peptide" evidence="8">
    <location>
        <begin position="1"/>
        <end position="19"/>
    </location>
</feature>
<keyword evidence="2" id="KW-0336">GPI-anchor</keyword>
<reference evidence="10" key="2">
    <citation type="submission" date="2024-08" db="UniProtKB">
        <authorList>
            <consortium name="EnsemblMetazoa"/>
        </authorList>
    </citation>
    <scope>IDENTIFICATION</scope>
</reference>
<dbReference type="HOGENOM" id="CLU_1908818_0_0_1"/>
<evidence type="ECO:0008006" key="12">
    <source>
        <dbReference type="Google" id="ProtNLM"/>
    </source>
</evidence>
<evidence type="ECO:0000256" key="6">
    <source>
        <dbReference type="ARBA" id="ARBA00023136"/>
    </source>
</evidence>
<evidence type="ECO:0000256" key="1">
    <source>
        <dbReference type="ARBA" id="ARBA00004589"/>
    </source>
</evidence>
<comment type="subcellular location">
    <subcellularLocation>
        <location evidence="1">Membrane</location>
        <topology evidence="1">Lipid-anchor</topology>
        <topology evidence="1">GPI-anchor</topology>
    </subcellularLocation>
</comment>
<feature type="non-terminal residue" evidence="9">
    <location>
        <position position="1"/>
    </location>
</feature>
<name>N6UJ09_DENPD</name>
<keyword evidence="6" id="KW-0472">Membrane</keyword>
<protein>
    <recommendedName>
        <fullName evidence="12">Protein sleepless</fullName>
    </recommendedName>
</protein>
<keyword evidence="7" id="KW-0449">Lipoprotein</keyword>
<evidence type="ECO:0000256" key="8">
    <source>
        <dbReference type="SAM" id="SignalP"/>
    </source>
</evidence>
<dbReference type="Proteomes" id="UP000019118">
    <property type="component" value="Unassembled WGS sequence"/>
</dbReference>
<dbReference type="InterPro" id="IPR050975">
    <property type="entry name" value="Sleep_regulator"/>
</dbReference>
<evidence type="ECO:0000256" key="4">
    <source>
        <dbReference type="ARBA" id="ARBA00022729"/>
    </source>
</evidence>
<dbReference type="EnsemblMetazoa" id="XM_019917472.1">
    <property type="protein sequence ID" value="XP_019773031.1"/>
    <property type="gene ID" value="LOC109546494"/>
</dbReference>
<gene>
    <name evidence="10" type="primary">109546494</name>
    <name evidence="9" type="ORF">YQE_01874</name>
</gene>
<keyword evidence="11" id="KW-1185">Reference proteome</keyword>
<evidence type="ECO:0000256" key="7">
    <source>
        <dbReference type="ARBA" id="ARBA00023288"/>
    </source>
</evidence>
<evidence type="ECO:0000313" key="11">
    <source>
        <dbReference type="Proteomes" id="UP000019118"/>
    </source>
</evidence>
<feature type="chain" id="PRO_5010972077" description="Protein sleepless" evidence="8">
    <location>
        <begin position="20"/>
        <end position="133"/>
    </location>
</feature>
<keyword evidence="3" id="KW-0812">Transmembrane</keyword>
<evidence type="ECO:0000256" key="5">
    <source>
        <dbReference type="ARBA" id="ARBA00022989"/>
    </source>
</evidence>
<dbReference type="KEGG" id="dpa:109546494"/>
<dbReference type="PANTHER" id="PTHR33562">
    <property type="entry name" value="ATILLA, ISOFORM B-RELATED-RELATED"/>
    <property type="match status" value="1"/>
</dbReference>
<keyword evidence="4 8" id="KW-0732">Signal</keyword>
<proteinExistence type="predicted"/>
<dbReference type="OMA" id="ACLIHIY"/>
<keyword evidence="5" id="KW-1133">Transmembrane helix</keyword>
<keyword evidence="2" id="KW-0325">Glycoprotein</keyword>
<dbReference type="AlphaFoldDB" id="N6UJ09"/>
<accession>N6UJ09</accession>
<evidence type="ECO:0000256" key="2">
    <source>
        <dbReference type="ARBA" id="ARBA00022622"/>
    </source>
</evidence>
<reference evidence="9 11" key="1">
    <citation type="journal article" date="2013" name="Genome Biol.">
        <title>Draft genome of the mountain pine beetle, Dendroctonus ponderosae Hopkins, a major forest pest.</title>
        <authorList>
            <person name="Keeling C.I."/>
            <person name="Yuen M.M."/>
            <person name="Liao N.Y."/>
            <person name="Docking T.R."/>
            <person name="Chan S.K."/>
            <person name="Taylor G.A."/>
            <person name="Palmquist D.L."/>
            <person name="Jackman S.D."/>
            <person name="Nguyen A."/>
            <person name="Li M."/>
            <person name="Henderson H."/>
            <person name="Janes J.K."/>
            <person name="Zhao Y."/>
            <person name="Pandoh P."/>
            <person name="Moore R."/>
            <person name="Sperling F.A."/>
            <person name="Huber D.P."/>
            <person name="Birol I."/>
            <person name="Jones S.J."/>
            <person name="Bohlmann J."/>
        </authorList>
    </citation>
    <scope>NUCLEOTIDE SEQUENCE</scope>
</reference>
<sequence>MGKIVYFFALVALAQVVYSLDCWSCQGKDCDEKTAWKQVPGCGKAVSAKNQAGACLKQVYTDTISKKDMTRRKCIIADKSDDGKLSFTCSDNDGKTSVCDVCNADYCNSASAVNFSFVTLLGVVAVYLIPKIL</sequence>
<dbReference type="GO" id="GO:0098552">
    <property type="term" value="C:side of membrane"/>
    <property type="evidence" value="ECO:0007669"/>
    <property type="project" value="UniProtKB-KW"/>
</dbReference>
<dbReference type="OrthoDB" id="75169at2759"/>
<evidence type="ECO:0000313" key="10">
    <source>
        <dbReference type="EnsemblMetazoa" id="XP_019773031.1"/>
    </source>
</evidence>
<evidence type="ECO:0000256" key="3">
    <source>
        <dbReference type="ARBA" id="ARBA00022692"/>
    </source>
</evidence>
<dbReference type="EMBL" id="KB740068">
    <property type="protein sequence ID" value="ENN81735.1"/>
    <property type="molecule type" value="Genomic_DNA"/>
</dbReference>
<evidence type="ECO:0000313" key="9">
    <source>
        <dbReference type="EMBL" id="ENN81735.1"/>
    </source>
</evidence>